<keyword evidence="4" id="KW-1185">Reference proteome</keyword>
<evidence type="ECO:0000313" key="4">
    <source>
        <dbReference type="Proteomes" id="UP001183202"/>
    </source>
</evidence>
<evidence type="ECO:0000313" key="3">
    <source>
        <dbReference type="EMBL" id="MDT0349338.1"/>
    </source>
</evidence>
<dbReference type="SUPFAM" id="SSF55347">
    <property type="entry name" value="Glyceraldehyde-3-phosphate dehydrogenase-like, C-terminal domain"/>
    <property type="match status" value="1"/>
</dbReference>
<gene>
    <name evidence="3" type="ORF">RM445_07335</name>
</gene>
<protein>
    <submittedName>
        <fullName evidence="3">Gfo/Idh/MocA family oxidoreductase</fullName>
    </submittedName>
</protein>
<name>A0ABU2N5X4_9PSEU</name>
<feature type="domain" description="Gfo/Idh/MocA-like oxidoreductase N-terminal" evidence="1">
    <location>
        <begin position="9"/>
        <end position="115"/>
    </location>
</feature>
<dbReference type="RefSeq" id="WP_311555345.1">
    <property type="nucleotide sequence ID" value="NZ_JAVREJ010000003.1"/>
</dbReference>
<evidence type="ECO:0000259" key="2">
    <source>
        <dbReference type="Pfam" id="PF22725"/>
    </source>
</evidence>
<dbReference type="Gene3D" id="3.40.50.720">
    <property type="entry name" value="NAD(P)-binding Rossmann-like Domain"/>
    <property type="match status" value="1"/>
</dbReference>
<dbReference type="PANTHER" id="PTHR43249:SF1">
    <property type="entry name" value="D-GLUCOSIDE 3-DEHYDROGENASE"/>
    <property type="match status" value="1"/>
</dbReference>
<reference evidence="4" key="1">
    <citation type="submission" date="2023-07" db="EMBL/GenBank/DDBJ databases">
        <title>30 novel species of actinomycetes from the DSMZ collection.</title>
        <authorList>
            <person name="Nouioui I."/>
        </authorList>
    </citation>
    <scope>NUCLEOTIDE SEQUENCE [LARGE SCALE GENOMIC DNA]</scope>
    <source>
        <strain evidence="4">DSM 45834</strain>
    </source>
</reference>
<feature type="domain" description="GFO/IDH/MocA-like oxidoreductase" evidence="2">
    <location>
        <begin position="146"/>
        <end position="243"/>
    </location>
</feature>
<dbReference type="Gene3D" id="3.30.360.10">
    <property type="entry name" value="Dihydrodipicolinate Reductase, domain 2"/>
    <property type="match status" value="1"/>
</dbReference>
<dbReference type="SUPFAM" id="SSF51735">
    <property type="entry name" value="NAD(P)-binding Rossmann-fold domains"/>
    <property type="match status" value="1"/>
</dbReference>
<proteinExistence type="predicted"/>
<comment type="caution">
    <text evidence="3">The sequence shown here is derived from an EMBL/GenBank/DDBJ whole genome shotgun (WGS) entry which is preliminary data.</text>
</comment>
<organism evidence="3 4">
    <name type="scientific">Pseudonocardia charpentierae</name>
    <dbReference type="NCBI Taxonomy" id="3075545"/>
    <lineage>
        <taxon>Bacteria</taxon>
        <taxon>Bacillati</taxon>
        <taxon>Actinomycetota</taxon>
        <taxon>Actinomycetes</taxon>
        <taxon>Pseudonocardiales</taxon>
        <taxon>Pseudonocardiaceae</taxon>
        <taxon>Pseudonocardia</taxon>
    </lineage>
</organism>
<dbReference type="InterPro" id="IPR055170">
    <property type="entry name" value="GFO_IDH_MocA-like_dom"/>
</dbReference>
<dbReference type="Proteomes" id="UP001183202">
    <property type="component" value="Unassembled WGS sequence"/>
</dbReference>
<sequence length="327" mass="33935">MVPKDPILRLGFVGTGGVATRHATILSGFDDVALVAATDVDPTRAAAFSEQFGAEAVDDVAALLARELDAVYVCVPPFAHRPAESSAEAQVAAAGLPLFVEKPLAPDLATAEAIGDRVGGVLTRVGHHWRCAEPVAQARALLADRTVRLVSATWWDKVPPVSWWAHRDLSGGPVVEQAIHVLDLARVLVGEVTEVSARAHGTVPGGDVDAVTTALLSFANGAVGTLSAASVLGAKHRAGLEIVADGLVVGVGEDWIEVRDGAAEPVRSEFDRWTACEAADRAFVDGVAGRPVDPVTSPPDYAEALRSHRLATAVARSAASGAPEKLS</sequence>
<dbReference type="Pfam" id="PF01408">
    <property type="entry name" value="GFO_IDH_MocA"/>
    <property type="match status" value="1"/>
</dbReference>
<accession>A0ABU2N5X4</accession>
<dbReference type="InterPro" id="IPR052515">
    <property type="entry name" value="Gfo/Idh/MocA_Oxidoreductase"/>
</dbReference>
<dbReference type="EMBL" id="JAVREJ010000003">
    <property type="protein sequence ID" value="MDT0349338.1"/>
    <property type="molecule type" value="Genomic_DNA"/>
</dbReference>
<dbReference type="InterPro" id="IPR000683">
    <property type="entry name" value="Gfo/Idh/MocA-like_OxRdtase_N"/>
</dbReference>
<evidence type="ECO:0000259" key="1">
    <source>
        <dbReference type="Pfam" id="PF01408"/>
    </source>
</evidence>
<dbReference type="InterPro" id="IPR036291">
    <property type="entry name" value="NAD(P)-bd_dom_sf"/>
</dbReference>
<dbReference type="Pfam" id="PF22725">
    <property type="entry name" value="GFO_IDH_MocA_C3"/>
    <property type="match status" value="1"/>
</dbReference>
<dbReference type="PANTHER" id="PTHR43249">
    <property type="entry name" value="UDP-N-ACETYL-2-AMINO-2-DEOXY-D-GLUCURONATE OXIDASE"/>
    <property type="match status" value="1"/>
</dbReference>